<keyword evidence="3 10" id="KW-0813">Transport</keyword>
<keyword evidence="8 10" id="KW-0472">Membrane</keyword>
<organism evidence="11 12">
    <name type="scientific">Aquitalea magnusonii</name>
    <dbReference type="NCBI Taxonomy" id="332411"/>
    <lineage>
        <taxon>Bacteria</taxon>
        <taxon>Pseudomonadati</taxon>
        <taxon>Pseudomonadota</taxon>
        <taxon>Betaproteobacteria</taxon>
        <taxon>Neisseriales</taxon>
        <taxon>Chromobacteriaceae</taxon>
        <taxon>Aquitalea</taxon>
    </lineage>
</organism>
<dbReference type="Gene3D" id="1.10.1200.120">
    <property type="entry name" value="Large-conductance mechanosensitive channel, MscL, domain 1"/>
    <property type="match status" value="1"/>
</dbReference>
<name>A0A318JB42_9NEIS</name>
<evidence type="ECO:0000256" key="10">
    <source>
        <dbReference type="HAMAP-Rule" id="MF_00115"/>
    </source>
</evidence>
<comment type="caution">
    <text evidence="11">The sequence shown here is derived from an EMBL/GenBank/DDBJ whole genome shotgun (WGS) entry which is preliminary data.</text>
</comment>
<comment type="subunit">
    <text evidence="10">Homopentamer.</text>
</comment>
<dbReference type="OrthoDB" id="9810350at2"/>
<feature type="transmembrane region" description="Helical" evidence="10">
    <location>
        <begin position="87"/>
        <end position="108"/>
    </location>
</feature>
<dbReference type="PRINTS" id="PR01264">
    <property type="entry name" value="MECHCHANNEL"/>
</dbReference>
<comment type="similarity">
    <text evidence="2 10">Belongs to the MscL family.</text>
</comment>
<dbReference type="NCBIfam" id="NF001843">
    <property type="entry name" value="PRK00567.1-4"/>
    <property type="match status" value="1"/>
</dbReference>
<evidence type="ECO:0000256" key="3">
    <source>
        <dbReference type="ARBA" id="ARBA00022448"/>
    </source>
</evidence>
<comment type="function">
    <text evidence="10">Channel that opens in response to stretch forces in the membrane lipid bilayer. May participate in the regulation of osmotic pressure changes within the cell.</text>
</comment>
<dbReference type="Proteomes" id="UP000248395">
    <property type="component" value="Unassembled WGS sequence"/>
</dbReference>
<evidence type="ECO:0000256" key="4">
    <source>
        <dbReference type="ARBA" id="ARBA00022475"/>
    </source>
</evidence>
<evidence type="ECO:0000256" key="8">
    <source>
        <dbReference type="ARBA" id="ARBA00023136"/>
    </source>
</evidence>
<dbReference type="InterPro" id="IPR019823">
    <property type="entry name" value="Mechanosensitive_channel_CS"/>
</dbReference>
<dbReference type="RefSeq" id="WP_059286013.1">
    <property type="nucleotide sequence ID" value="NZ_LNQU01000052.1"/>
</dbReference>
<evidence type="ECO:0000256" key="2">
    <source>
        <dbReference type="ARBA" id="ARBA00007254"/>
    </source>
</evidence>
<keyword evidence="9 10" id="KW-0407">Ion channel</keyword>
<dbReference type="SUPFAM" id="SSF81330">
    <property type="entry name" value="Gated mechanosensitive channel"/>
    <property type="match status" value="1"/>
</dbReference>
<dbReference type="NCBIfam" id="TIGR00220">
    <property type="entry name" value="mscL"/>
    <property type="match status" value="1"/>
</dbReference>
<dbReference type="PANTHER" id="PTHR30266">
    <property type="entry name" value="MECHANOSENSITIVE CHANNEL MSCL"/>
    <property type="match status" value="1"/>
</dbReference>
<keyword evidence="10" id="KW-0997">Cell inner membrane</keyword>
<keyword evidence="4 10" id="KW-1003">Cell membrane</keyword>
<dbReference type="AlphaFoldDB" id="A0A318JB42"/>
<accession>A0A318JB42</accession>
<dbReference type="PROSITE" id="PS01327">
    <property type="entry name" value="MSCL"/>
    <property type="match status" value="1"/>
</dbReference>
<reference evidence="11 12" key="1">
    <citation type="submission" date="2018-05" db="EMBL/GenBank/DDBJ databases">
        <title>Genomic Encyclopedia of Type Strains, Phase IV (KMG-IV): sequencing the most valuable type-strain genomes for metagenomic binning, comparative biology and taxonomic classification.</title>
        <authorList>
            <person name="Goeker M."/>
        </authorList>
    </citation>
    <scope>NUCLEOTIDE SEQUENCE [LARGE SCALE GENOMIC DNA]</scope>
    <source>
        <strain evidence="11 12">DSM 25134</strain>
    </source>
</reference>
<sequence length="153" mass="16044">MSILKEFKEFAVKGNVIDLAVGVVIGGAFGSIVKSLVDDVIMPPIGLLVGNVDFANLFFVLKEGAKQAGPYASVAAAKQAGAVTMNIGLFINSLVSFTIVAFAIFMLVKAINNLKREAPVEAAPAAATKECRYCLSSVPEKASRCPCCTSQLD</sequence>
<dbReference type="EMBL" id="QJKC01000011">
    <property type="protein sequence ID" value="PXX45706.1"/>
    <property type="molecule type" value="Genomic_DNA"/>
</dbReference>
<gene>
    <name evidence="10" type="primary">mscL</name>
    <name evidence="11" type="ORF">DFR38_111100</name>
</gene>
<dbReference type="HAMAP" id="MF_00115">
    <property type="entry name" value="MscL"/>
    <property type="match status" value="1"/>
</dbReference>
<keyword evidence="7 10" id="KW-0406">Ion transport</keyword>
<dbReference type="Pfam" id="PF01741">
    <property type="entry name" value="MscL"/>
    <property type="match status" value="1"/>
</dbReference>
<dbReference type="InterPro" id="IPR001185">
    <property type="entry name" value="MS_channel"/>
</dbReference>
<evidence type="ECO:0000313" key="12">
    <source>
        <dbReference type="Proteomes" id="UP000248395"/>
    </source>
</evidence>
<evidence type="ECO:0000256" key="5">
    <source>
        <dbReference type="ARBA" id="ARBA00022692"/>
    </source>
</evidence>
<protein>
    <recommendedName>
        <fullName evidence="10">Large-conductance mechanosensitive channel</fullName>
    </recommendedName>
</protein>
<dbReference type="GO" id="GO:0005886">
    <property type="term" value="C:plasma membrane"/>
    <property type="evidence" value="ECO:0007669"/>
    <property type="project" value="UniProtKB-SubCell"/>
</dbReference>
<dbReference type="PANTHER" id="PTHR30266:SF2">
    <property type="entry name" value="LARGE-CONDUCTANCE MECHANOSENSITIVE CHANNEL"/>
    <property type="match status" value="1"/>
</dbReference>
<evidence type="ECO:0000256" key="6">
    <source>
        <dbReference type="ARBA" id="ARBA00022989"/>
    </source>
</evidence>
<dbReference type="GO" id="GO:0008381">
    <property type="term" value="F:mechanosensitive monoatomic ion channel activity"/>
    <property type="evidence" value="ECO:0007669"/>
    <property type="project" value="UniProtKB-UniRule"/>
</dbReference>
<feature type="transmembrane region" description="Helical" evidence="10">
    <location>
        <begin position="12"/>
        <end position="33"/>
    </location>
</feature>
<keyword evidence="6 10" id="KW-1133">Transmembrane helix</keyword>
<proteinExistence type="inferred from homology"/>
<dbReference type="InterPro" id="IPR036019">
    <property type="entry name" value="MscL_channel"/>
</dbReference>
<comment type="subcellular location">
    <subcellularLocation>
        <location evidence="10">Cell inner membrane</location>
        <topology evidence="10">Multi-pass membrane protein</topology>
    </subcellularLocation>
    <subcellularLocation>
        <location evidence="1">Cell membrane</location>
        <topology evidence="1">Multi-pass membrane protein</topology>
    </subcellularLocation>
</comment>
<keyword evidence="5 10" id="KW-0812">Transmembrane</keyword>
<evidence type="ECO:0000313" key="11">
    <source>
        <dbReference type="EMBL" id="PXX45706.1"/>
    </source>
</evidence>
<evidence type="ECO:0000256" key="1">
    <source>
        <dbReference type="ARBA" id="ARBA00004651"/>
    </source>
</evidence>
<evidence type="ECO:0000256" key="7">
    <source>
        <dbReference type="ARBA" id="ARBA00023065"/>
    </source>
</evidence>
<dbReference type="InterPro" id="IPR037673">
    <property type="entry name" value="MSC/AndL"/>
</dbReference>
<keyword evidence="12" id="KW-1185">Reference proteome</keyword>
<evidence type="ECO:0000256" key="9">
    <source>
        <dbReference type="ARBA" id="ARBA00023303"/>
    </source>
</evidence>